<keyword evidence="2" id="KW-0472">Membrane</keyword>
<dbReference type="NCBIfam" id="TIGR00350">
    <property type="entry name" value="lytR_cpsA_psr"/>
    <property type="match status" value="1"/>
</dbReference>
<dbReference type="OrthoDB" id="27330at2"/>
<organism evidence="5 6">
    <name type="scientific">Streptococcus cuniculipharyngis</name>
    <dbReference type="NCBI Taxonomy" id="1562651"/>
    <lineage>
        <taxon>Bacteria</taxon>
        <taxon>Bacillati</taxon>
        <taxon>Bacillota</taxon>
        <taxon>Bacilli</taxon>
        <taxon>Lactobacillales</taxon>
        <taxon>Streptococcaceae</taxon>
        <taxon>Streptococcus</taxon>
    </lineage>
</organism>
<dbReference type="Pfam" id="PF02916">
    <property type="entry name" value="DNA_PPF"/>
    <property type="match status" value="1"/>
</dbReference>
<sequence>MASRRSRSRKRLSAWGVANLALLLVYTIVALMVIFTMYSYQFLDFSQVNVIYTVVLLIVFLLGLVLILLKKASRITTVLLTVVTLIGLVTLFFFKSTIDVTGKLNQTASFSEVEMSVVVPADSEITDVSQVTEIQAPVAKDRTNIESLLGQLQEEKGISLTPQEVDSYSEAYNKLTTGASKAMVLNSAYMSLLEDDYATKIKTIYSYKVKKEITPPTTDTQTNAGVFNIYISGIDTYGPISSVSRSDVNIIMTVNQNTNKVLLTTTPRDAYVQIPDGGNNQYDKLTHAGIYGVETSMKTLENLYGIKLDYYARINFTSFLTLIDLVGGIEVYNDQAFTSWTNSKYSFPVGNVSLNSEQALAFVRERYSLANGDNDRGKNQEKVIAAVINKLVSVNSLSNFSNIINGLGSSVQTNMPLPTMMSLANNQLKSGQSYTVVSQALTGTGSTGQLTSYAMPNASLYMMTIDDNSLATVKQAIQDTMEGR</sequence>
<proteinExistence type="inferred from homology"/>
<evidence type="ECO:0000256" key="1">
    <source>
        <dbReference type="ARBA" id="ARBA00006068"/>
    </source>
</evidence>
<keyword evidence="2" id="KW-0812">Transmembrane</keyword>
<dbReference type="AlphaFoldDB" id="A0A5C5SDL8"/>
<feature type="domain" description="Cell envelope-related transcriptional attenuator" evidence="4">
    <location>
        <begin position="245"/>
        <end position="391"/>
    </location>
</feature>
<evidence type="ECO:0000313" key="5">
    <source>
        <dbReference type="EMBL" id="TWS97652.1"/>
    </source>
</evidence>
<gene>
    <name evidence="5" type="ORF">FRX57_05010</name>
</gene>
<reference evidence="5 6" key="1">
    <citation type="submission" date="2019-08" db="EMBL/GenBank/DDBJ databases">
        <authorList>
            <person name="Lei W."/>
        </authorList>
    </citation>
    <scope>NUCLEOTIDE SEQUENCE [LARGE SCALE GENOMIC DNA]</scope>
    <source>
        <strain evidence="5 6">CCUG 66496</strain>
    </source>
</reference>
<dbReference type="RefSeq" id="WP_146567316.1">
    <property type="nucleotide sequence ID" value="NZ_VOHL01000003.1"/>
</dbReference>
<feature type="domain" description="DNA polymerase processivity factor" evidence="3">
    <location>
        <begin position="70"/>
        <end position="185"/>
    </location>
</feature>
<feature type="transmembrane region" description="Helical" evidence="2">
    <location>
        <begin position="76"/>
        <end position="94"/>
    </location>
</feature>
<keyword evidence="6" id="KW-1185">Reference proteome</keyword>
<dbReference type="Gene3D" id="3.40.630.190">
    <property type="entry name" value="LCP protein"/>
    <property type="match status" value="1"/>
</dbReference>
<keyword evidence="2" id="KW-1133">Transmembrane helix</keyword>
<protein>
    <submittedName>
        <fullName evidence="5">LytR family transcriptional regulator</fullName>
    </submittedName>
</protein>
<feature type="transmembrane region" description="Helical" evidence="2">
    <location>
        <begin position="50"/>
        <end position="69"/>
    </location>
</feature>
<comment type="caution">
    <text evidence="5">The sequence shown here is derived from an EMBL/GenBank/DDBJ whole genome shotgun (WGS) entry which is preliminary data.</text>
</comment>
<dbReference type="InterPro" id="IPR050922">
    <property type="entry name" value="LytR/CpsA/Psr_CW_biosynth"/>
</dbReference>
<dbReference type="GO" id="GO:0006260">
    <property type="term" value="P:DNA replication"/>
    <property type="evidence" value="ECO:0007669"/>
    <property type="project" value="InterPro"/>
</dbReference>
<dbReference type="InterPro" id="IPR004474">
    <property type="entry name" value="LytR_CpsA_psr"/>
</dbReference>
<dbReference type="PANTHER" id="PTHR33392">
    <property type="entry name" value="POLYISOPRENYL-TEICHOIC ACID--PEPTIDOGLYCAN TEICHOIC ACID TRANSFERASE TAGU"/>
    <property type="match status" value="1"/>
</dbReference>
<evidence type="ECO:0000259" key="3">
    <source>
        <dbReference type="Pfam" id="PF02916"/>
    </source>
</evidence>
<dbReference type="Pfam" id="PF03816">
    <property type="entry name" value="LytR_cpsA_psr"/>
    <property type="match status" value="1"/>
</dbReference>
<dbReference type="Proteomes" id="UP000317430">
    <property type="component" value="Unassembled WGS sequence"/>
</dbReference>
<evidence type="ECO:0000259" key="4">
    <source>
        <dbReference type="Pfam" id="PF03816"/>
    </source>
</evidence>
<feature type="transmembrane region" description="Helical" evidence="2">
    <location>
        <begin position="12"/>
        <end position="38"/>
    </location>
</feature>
<evidence type="ECO:0000256" key="2">
    <source>
        <dbReference type="SAM" id="Phobius"/>
    </source>
</evidence>
<dbReference type="InterPro" id="IPR004190">
    <property type="entry name" value="DNA_pol_proc_fac"/>
</dbReference>
<dbReference type="Gene3D" id="3.40.190.10">
    <property type="entry name" value="Periplasmic binding protein-like II"/>
    <property type="match status" value="1"/>
</dbReference>
<dbReference type="EMBL" id="VOHL01000003">
    <property type="protein sequence ID" value="TWS97652.1"/>
    <property type="molecule type" value="Genomic_DNA"/>
</dbReference>
<dbReference type="PANTHER" id="PTHR33392:SF6">
    <property type="entry name" value="POLYISOPRENYL-TEICHOIC ACID--PEPTIDOGLYCAN TEICHOIC ACID TRANSFERASE TAGU"/>
    <property type="match status" value="1"/>
</dbReference>
<evidence type="ECO:0000313" key="6">
    <source>
        <dbReference type="Proteomes" id="UP000317430"/>
    </source>
</evidence>
<accession>A0A5C5SDL8</accession>
<comment type="similarity">
    <text evidence="1">Belongs to the LytR/CpsA/Psr (LCP) family.</text>
</comment>
<name>A0A5C5SDL8_9STRE</name>